<name>A0A7L6N740_9MOLU</name>
<dbReference type="Pfam" id="PF00467">
    <property type="entry name" value="KOW"/>
    <property type="match status" value="1"/>
</dbReference>
<dbReference type="InterPro" id="IPR003256">
    <property type="entry name" value="Ribosomal_uL24"/>
</dbReference>
<dbReference type="InterPro" id="IPR057264">
    <property type="entry name" value="Ribosomal_uL24_C"/>
</dbReference>
<dbReference type="InterPro" id="IPR041988">
    <property type="entry name" value="Ribosomal_uL24_KOW"/>
</dbReference>
<evidence type="ECO:0000313" key="8">
    <source>
        <dbReference type="EMBL" id="QLY40354.1"/>
    </source>
</evidence>
<dbReference type="RefSeq" id="WP_312031187.1">
    <property type="nucleotide sequence ID" value="NZ_CP051151.1"/>
</dbReference>
<dbReference type="HAMAP" id="MF_01326_B">
    <property type="entry name" value="Ribosomal_uL24_B"/>
    <property type="match status" value="1"/>
</dbReference>
<dbReference type="PROSITE" id="PS01108">
    <property type="entry name" value="RIBOSOMAL_L24"/>
    <property type="match status" value="1"/>
</dbReference>
<dbReference type="InterPro" id="IPR014722">
    <property type="entry name" value="Rib_uL2_dom2"/>
</dbReference>
<keyword evidence="3 5" id="KW-0687">Ribonucleoprotein</keyword>
<comment type="similarity">
    <text evidence="1 5 6">Belongs to the universal ribosomal protein uL24 family.</text>
</comment>
<reference evidence="8 9" key="1">
    <citation type="submission" date="2020-04" db="EMBL/GenBank/DDBJ databases">
        <authorList>
            <person name="Zheng R.K."/>
            <person name="Sun C.M."/>
        </authorList>
    </citation>
    <scope>NUCLEOTIDE SEQUENCE [LARGE SCALE GENOMIC DNA]</scope>
    <source>
        <strain evidence="9">zrk29</strain>
    </source>
</reference>
<dbReference type="Gene3D" id="2.30.30.30">
    <property type="match status" value="1"/>
</dbReference>
<keyword evidence="5" id="KW-0694">RNA-binding</keyword>
<comment type="subunit">
    <text evidence="5">Part of the 50S ribosomal subunit.</text>
</comment>
<dbReference type="GO" id="GO:1990904">
    <property type="term" value="C:ribonucleoprotein complex"/>
    <property type="evidence" value="ECO:0007669"/>
    <property type="project" value="UniProtKB-KW"/>
</dbReference>
<dbReference type="InterPro" id="IPR005825">
    <property type="entry name" value="Ribosomal_uL24_CS"/>
</dbReference>
<dbReference type="PANTHER" id="PTHR12903">
    <property type="entry name" value="MITOCHONDRIAL RIBOSOMAL PROTEIN L24"/>
    <property type="match status" value="1"/>
</dbReference>
<dbReference type="InterPro" id="IPR008991">
    <property type="entry name" value="Translation_prot_SH3-like_sf"/>
</dbReference>
<evidence type="ECO:0000313" key="9">
    <source>
        <dbReference type="Proteomes" id="UP000512167"/>
    </source>
</evidence>
<sequence>MKLKKGDKVVIISGADKGKQGTILKVLKKTDRVVLEGEGLTKIKKHLKPSQVNPDGGIIEIDKPIHASNVMLIDPKEKTRTRIGYKTVTETNKKETVTKKVRFAKKSGKEIK</sequence>
<evidence type="ECO:0000256" key="3">
    <source>
        <dbReference type="ARBA" id="ARBA00023274"/>
    </source>
</evidence>
<keyword evidence="9" id="KW-1185">Reference proteome</keyword>
<dbReference type="SMART" id="SM00739">
    <property type="entry name" value="KOW"/>
    <property type="match status" value="1"/>
</dbReference>
<protein>
    <recommendedName>
        <fullName evidence="4 5">Large ribosomal subunit protein uL24</fullName>
    </recommendedName>
</protein>
<evidence type="ECO:0000256" key="5">
    <source>
        <dbReference type="HAMAP-Rule" id="MF_01326"/>
    </source>
</evidence>
<dbReference type="NCBIfam" id="TIGR01079">
    <property type="entry name" value="rplX_bact"/>
    <property type="match status" value="1"/>
</dbReference>
<comment type="function">
    <text evidence="5">One of two assembly initiator proteins, it binds directly to the 5'-end of the 23S rRNA, where it nucleates assembly of the 50S subunit.</text>
</comment>
<dbReference type="GO" id="GO:0019843">
    <property type="term" value="F:rRNA binding"/>
    <property type="evidence" value="ECO:0007669"/>
    <property type="project" value="UniProtKB-UniRule"/>
</dbReference>
<organism evidence="8 9">
    <name type="scientific">Hujiaoplasma nucleasis</name>
    <dbReference type="NCBI Taxonomy" id="2725268"/>
    <lineage>
        <taxon>Bacteria</taxon>
        <taxon>Bacillati</taxon>
        <taxon>Mycoplasmatota</taxon>
        <taxon>Mollicutes</taxon>
        <taxon>Candidatus Izemoplasmatales</taxon>
        <taxon>Hujiaoplasmataceae</taxon>
        <taxon>Hujiaoplasma</taxon>
    </lineage>
</organism>
<feature type="domain" description="KOW" evidence="7">
    <location>
        <begin position="2"/>
        <end position="29"/>
    </location>
</feature>
<evidence type="ECO:0000259" key="7">
    <source>
        <dbReference type="SMART" id="SM00739"/>
    </source>
</evidence>
<dbReference type="CDD" id="cd06089">
    <property type="entry name" value="KOW_RPL26"/>
    <property type="match status" value="1"/>
</dbReference>
<dbReference type="GO" id="GO:0005840">
    <property type="term" value="C:ribosome"/>
    <property type="evidence" value="ECO:0007669"/>
    <property type="project" value="UniProtKB-KW"/>
</dbReference>
<keyword evidence="5" id="KW-0699">rRNA-binding</keyword>
<dbReference type="GO" id="GO:0003735">
    <property type="term" value="F:structural constituent of ribosome"/>
    <property type="evidence" value="ECO:0007669"/>
    <property type="project" value="InterPro"/>
</dbReference>
<keyword evidence="2 5" id="KW-0689">Ribosomal protein</keyword>
<dbReference type="SUPFAM" id="SSF50104">
    <property type="entry name" value="Translation proteins SH3-like domain"/>
    <property type="match status" value="1"/>
</dbReference>
<proteinExistence type="inferred from homology"/>
<dbReference type="EMBL" id="CP051151">
    <property type="protein sequence ID" value="QLY40354.1"/>
    <property type="molecule type" value="Genomic_DNA"/>
</dbReference>
<dbReference type="Proteomes" id="UP000512167">
    <property type="component" value="Chromosome"/>
</dbReference>
<comment type="function">
    <text evidence="5">One of the proteins that surrounds the polypeptide exit tunnel on the outside of the subunit.</text>
</comment>
<dbReference type="Pfam" id="PF17136">
    <property type="entry name" value="ribosomal_L24"/>
    <property type="match status" value="1"/>
</dbReference>
<gene>
    <name evidence="5 8" type="primary">rplX</name>
    <name evidence="8" type="ORF">HF295_05565</name>
</gene>
<evidence type="ECO:0000256" key="1">
    <source>
        <dbReference type="ARBA" id="ARBA00010618"/>
    </source>
</evidence>
<dbReference type="KEGG" id="tbk:HF295_05565"/>
<evidence type="ECO:0000256" key="2">
    <source>
        <dbReference type="ARBA" id="ARBA00022980"/>
    </source>
</evidence>
<evidence type="ECO:0000256" key="4">
    <source>
        <dbReference type="ARBA" id="ARBA00035206"/>
    </source>
</evidence>
<accession>A0A7L6N740</accession>
<dbReference type="InterPro" id="IPR005824">
    <property type="entry name" value="KOW"/>
</dbReference>
<dbReference type="AlphaFoldDB" id="A0A7L6N740"/>
<dbReference type="GO" id="GO:0006412">
    <property type="term" value="P:translation"/>
    <property type="evidence" value="ECO:0007669"/>
    <property type="project" value="UniProtKB-UniRule"/>
</dbReference>
<evidence type="ECO:0000256" key="6">
    <source>
        <dbReference type="RuleBase" id="RU003477"/>
    </source>
</evidence>